<dbReference type="Gene3D" id="3.30.530.20">
    <property type="match status" value="1"/>
</dbReference>
<comment type="caution">
    <text evidence="3">The sequence shown here is derived from an EMBL/GenBank/DDBJ whole genome shotgun (WGS) entry which is preliminary data.</text>
</comment>
<evidence type="ECO:0000313" key="3">
    <source>
        <dbReference type="EMBL" id="MEW5290349.1"/>
    </source>
</evidence>
<dbReference type="EMBL" id="JBFKZN010000007">
    <property type="protein sequence ID" value="MEW5290349.1"/>
    <property type="molecule type" value="Genomic_DNA"/>
</dbReference>
<feature type="domain" description="Activator of Hsp90 ATPase homologue 1/2-like C-terminal" evidence="2">
    <location>
        <begin position="10"/>
        <end position="129"/>
    </location>
</feature>
<dbReference type="RefSeq" id="WP_367167900.1">
    <property type="nucleotide sequence ID" value="NZ_JBFKZN010000007.1"/>
</dbReference>
<dbReference type="Pfam" id="PF08327">
    <property type="entry name" value="AHSA1"/>
    <property type="match status" value="1"/>
</dbReference>
<dbReference type="InterPro" id="IPR023393">
    <property type="entry name" value="START-like_dom_sf"/>
</dbReference>
<reference evidence="3 4" key="1">
    <citation type="submission" date="2024-07" db="EMBL/GenBank/DDBJ databases">
        <authorList>
            <person name="Dulla G.F.J."/>
            <person name="Delorm J.G."/>
        </authorList>
    </citation>
    <scope>NUCLEOTIDE SEQUENCE [LARGE SCALE GENOMIC DNA]</scope>
    <source>
        <strain evidence="3 4">JGD 233</strain>
    </source>
</reference>
<name>A0ABV3N3G2_9GAMM</name>
<evidence type="ECO:0000256" key="1">
    <source>
        <dbReference type="ARBA" id="ARBA00006817"/>
    </source>
</evidence>
<protein>
    <submittedName>
        <fullName evidence="3">SRPBCC domain-containing protein</fullName>
    </submittedName>
</protein>
<dbReference type="Proteomes" id="UP001554567">
    <property type="component" value="Unassembled WGS sequence"/>
</dbReference>
<dbReference type="CDD" id="cd07814">
    <property type="entry name" value="SRPBCC_CalC_Aha1-like"/>
    <property type="match status" value="1"/>
</dbReference>
<evidence type="ECO:0000313" key="4">
    <source>
        <dbReference type="Proteomes" id="UP001554567"/>
    </source>
</evidence>
<proteinExistence type="inferred from homology"/>
<organism evidence="3 4">
    <name type="scientific">Erwinia papayae</name>
    <dbReference type="NCBI Taxonomy" id="206499"/>
    <lineage>
        <taxon>Bacteria</taxon>
        <taxon>Pseudomonadati</taxon>
        <taxon>Pseudomonadota</taxon>
        <taxon>Gammaproteobacteria</taxon>
        <taxon>Enterobacterales</taxon>
        <taxon>Erwiniaceae</taxon>
        <taxon>Erwinia</taxon>
    </lineage>
</organism>
<keyword evidence="4" id="KW-1185">Reference proteome</keyword>
<dbReference type="SUPFAM" id="SSF55961">
    <property type="entry name" value="Bet v1-like"/>
    <property type="match status" value="1"/>
</dbReference>
<dbReference type="InterPro" id="IPR013538">
    <property type="entry name" value="ASHA1/2-like_C"/>
</dbReference>
<sequence>MKLCHAIEVDASCEKVYQALTQVNLMVAWHKGRVTGEIAPGKEFHLLTEKGLDFGWRTESLSPPHDIQQICIKGPGNSVGKRLHISLKASDKGTLVTLTDGEWSEDDPHLPLCNTHWAGALHNLKSLVEGGETGK</sequence>
<evidence type="ECO:0000259" key="2">
    <source>
        <dbReference type="Pfam" id="PF08327"/>
    </source>
</evidence>
<accession>A0ABV3N3G2</accession>
<gene>
    <name evidence="3" type="ORF">ABW286_14360</name>
</gene>
<comment type="similarity">
    <text evidence="1">Belongs to the AHA1 family.</text>
</comment>